<feature type="chain" id="PRO_5037229723" evidence="1">
    <location>
        <begin position="30"/>
        <end position="54"/>
    </location>
</feature>
<evidence type="ECO:0000256" key="1">
    <source>
        <dbReference type="SAM" id="SignalP"/>
    </source>
</evidence>
<reference evidence="2" key="1">
    <citation type="submission" date="2021-03" db="EMBL/GenBank/DDBJ databases">
        <title>Leucobacter chromiisoli sp. nov., isolated from chromium-containing soil of chemical plant.</title>
        <authorList>
            <person name="Xu Z."/>
        </authorList>
    </citation>
    <scope>NUCLEOTIDE SEQUENCE</scope>
    <source>
        <strain evidence="2">K 70/01</strain>
    </source>
</reference>
<protein>
    <submittedName>
        <fullName evidence="2">Uncharacterized protein</fullName>
    </submittedName>
</protein>
<proteinExistence type="predicted"/>
<keyword evidence="1" id="KW-0732">Signal</keyword>
<evidence type="ECO:0000313" key="2">
    <source>
        <dbReference type="EMBL" id="MBO2989738.1"/>
    </source>
</evidence>
<organism evidence="2 3">
    <name type="scientific">Leucobacter tardus</name>
    <dbReference type="NCBI Taxonomy" id="501483"/>
    <lineage>
        <taxon>Bacteria</taxon>
        <taxon>Bacillati</taxon>
        <taxon>Actinomycetota</taxon>
        <taxon>Actinomycetes</taxon>
        <taxon>Micrococcales</taxon>
        <taxon>Microbacteriaceae</taxon>
        <taxon>Leucobacter</taxon>
    </lineage>
</organism>
<dbReference type="Proteomes" id="UP000668403">
    <property type="component" value="Unassembled WGS sequence"/>
</dbReference>
<dbReference type="EMBL" id="JAGFBF010000004">
    <property type="protein sequence ID" value="MBO2989738.1"/>
    <property type="molecule type" value="Genomic_DNA"/>
</dbReference>
<dbReference type="AlphaFoldDB" id="A0A939QGJ7"/>
<dbReference type="RefSeq" id="WP_208238168.1">
    <property type="nucleotide sequence ID" value="NZ_BAAAQU010000001.1"/>
</dbReference>
<comment type="caution">
    <text evidence="2">The sequence shown here is derived from an EMBL/GenBank/DDBJ whole genome shotgun (WGS) entry which is preliminary data.</text>
</comment>
<evidence type="ECO:0000313" key="3">
    <source>
        <dbReference type="Proteomes" id="UP000668403"/>
    </source>
</evidence>
<gene>
    <name evidence="2" type="ORF">J4H85_06980</name>
</gene>
<keyword evidence="3" id="KW-1185">Reference proteome</keyword>
<name>A0A939QGJ7_9MICO</name>
<feature type="signal peptide" evidence="1">
    <location>
        <begin position="1"/>
        <end position="29"/>
    </location>
</feature>
<accession>A0A939QGJ7</accession>
<sequence length="54" mass="5554">MKSRKIIGVLAALALAGGAALVGGTAAQAAVYKCGPSCYTDDPNWKPGQKRSQY</sequence>